<dbReference type="EMBL" id="JGZQ01000009">
    <property type="protein sequence ID" value="KFI95994.1"/>
    <property type="molecule type" value="Genomic_DNA"/>
</dbReference>
<dbReference type="Gene3D" id="1.10.150.130">
    <property type="match status" value="1"/>
</dbReference>
<dbReference type="Gene3D" id="1.10.443.10">
    <property type="entry name" value="Intergrase catalytic core"/>
    <property type="match status" value="1"/>
</dbReference>
<protein>
    <submittedName>
        <fullName evidence="8">Phage integrase</fullName>
    </submittedName>
</protein>
<dbReference type="PANTHER" id="PTHR30349">
    <property type="entry name" value="PHAGE INTEGRASE-RELATED"/>
    <property type="match status" value="1"/>
</dbReference>
<dbReference type="InterPro" id="IPR004107">
    <property type="entry name" value="Integrase_SAM-like_N"/>
</dbReference>
<keyword evidence="4" id="KW-0233">DNA recombination</keyword>
<dbReference type="GO" id="GO:0003677">
    <property type="term" value="F:DNA binding"/>
    <property type="evidence" value="ECO:0007669"/>
    <property type="project" value="UniProtKB-UniRule"/>
</dbReference>
<dbReference type="RefSeq" id="WP_033500392.1">
    <property type="nucleotide sequence ID" value="NZ_JDUX01000029.1"/>
</dbReference>
<evidence type="ECO:0000256" key="3">
    <source>
        <dbReference type="ARBA" id="ARBA00023125"/>
    </source>
</evidence>
<evidence type="ECO:0000256" key="1">
    <source>
        <dbReference type="ARBA" id="ARBA00008857"/>
    </source>
</evidence>
<evidence type="ECO:0000256" key="5">
    <source>
        <dbReference type="PROSITE-ProRule" id="PRU01248"/>
    </source>
</evidence>
<reference evidence="8 9" key="1">
    <citation type="submission" date="2014-03" db="EMBL/GenBank/DDBJ databases">
        <title>Genomics of Bifidobacteria.</title>
        <authorList>
            <person name="Ventura M."/>
            <person name="Milani C."/>
            <person name="Lugli G.A."/>
        </authorList>
    </citation>
    <scope>NUCLEOTIDE SEQUENCE [LARGE SCALE GENOMIC DNA]</scope>
    <source>
        <strain evidence="9">JCM 15918</strain>
    </source>
</reference>
<dbReference type="InterPro" id="IPR044068">
    <property type="entry name" value="CB"/>
</dbReference>
<gene>
    <name evidence="8" type="ORF">BSTER_1706</name>
</gene>
<name>A0A087DKE4_BIFAD</name>
<dbReference type="InterPro" id="IPR010998">
    <property type="entry name" value="Integrase_recombinase_N"/>
</dbReference>
<dbReference type="InterPro" id="IPR013762">
    <property type="entry name" value="Integrase-like_cat_sf"/>
</dbReference>
<feature type="domain" description="Core-binding (CB)" evidence="7">
    <location>
        <begin position="60"/>
        <end position="145"/>
    </location>
</feature>
<comment type="similarity">
    <text evidence="1">Belongs to the 'phage' integrase family.</text>
</comment>
<dbReference type="Proteomes" id="UP000029091">
    <property type="component" value="Unassembled WGS sequence"/>
</dbReference>
<keyword evidence="3 5" id="KW-0238">DNA-binding</keyword>
<accession>A0A087DKE4</accession>
<feature type="domain" description="Tyr recombinase" evidence="6">
    <location>
        <begin position="166"/>
        <end position="358"/>
    </location>
</feature>
<evidence type="ECO:0000256" key="2">
    <source>
        <dbReference type="ARBA" id="ARBA00022908"/>
    </source>
</evidence>
<keyword evidence="2" id="KW-0229">DNA integration</keyword>
<dbReference type="InterPro" id="IPR002104">
    <property type="entry name" value="Integrase_catalytic"/>
</dbReference>
<dbReference type="InterPro" id="IPR011010">
    <property type="entry name" value="DNA_brk_join_enz"/>
</dbReference>
<dbReference type="InterPro" id="IPR050090">
    <property type="entry name" value="Tyrosine_recombinase_XerCD"/>
</dbReference>
<proteinExistence type="inferred from homology"/>
<dbReference type="Pfam" id="PF00589">
    <property type="entry name" value="Phage_integrase"/>
    <property type="match status" value="1"/>
</dbReference>
<dbReference type="SUPFAM" id="SSF56349">
    <property type="entry name" value="DNA breaking-rejoining enzymes"/>
    <property type="match status" value="1"/>
</dbReference>
<evidence type="ECO:0000256" key="4">
    <source>
        <dbReference type="ARBA" id="ARBA00023172"/>
    </source>
</evidence>
<evidence type="ECO:0000259" key="7">
    <source>
        <dbReference type="PROSITE" id="PS51900"/>
    </source>
</evidence>
<organism evidence="8 9">
    <name type="scientific">Bifidobacterium adolescentis JCM 15918</name>
    <dbReference type="NCBI Taxonomy" id="1437612"/>
    <lineage>
        <taxon>Bacteria</taxon>
        <taxon>Bacillati</taxon>
        <taxon>Actinomycetota</taxon>
        <taxon>Actinomycetes</taxon>
        <taxon>Bifidobacteriales</taxon>
        <taxon>Bifidobacteriaceae</taxon>
        <taxon>Bifidobacterium</taxon>
    </lineage>
</organism>
<dbReference type="Pfam" id="PF14659">
    <property type="entry name" value="Phage_int_SAM_3"/>
    <property type="match status" value="1"/>
</dbReference>
<dbReference type="PROSITE" id="PS51900">
    <property type="entry name" value="CB"/>
    <property type="match status" value="1"/>
</dbReference>
<dbReference type="AlphaFoldDB" id="A0A087DKE4"/>
<evidence type="ECO:0000313" key="9">
    <source>
        <dbReference type="Proteomes" id="UP000029091"/>
    </source>
</evidence>
<dbReference type="CDD" id="cd01189">
    <property type="entry name" value="INT_ICEBs1_C_like"/>
    <property type="match status" value="1"/>
</dbReference>
<dbReference type="GO" id="GO:0006310">
    <property type="term" value="P:DNA recombination"/>
    <property type="evidence" value="ECO:0007669"/>
    <property type="project" value="UniProtKB-KW"/>
</dbReference>
<dbReference type="PANTHER" id="PTHR30349:SF41">
    <property type="entry name" value="INTEGRASE_RECOMBINASE PROTEIN MJ0367-RELATED"/>
    <property type="match status" value="1"/>
</dbReference>
<evidence type="ECO:0000259" key="6">
    <source>
        <dbReference type="PROSITE" id="PS51898"/>
    </source>
</evidence>
<evidence type="ECO:0000313" key="8">
    <source>
        <dbReference type="EMBL" id="KFI95994.1"/>
    </source>
</evidence>
<comment type="caution">
    <text evidence="8">The sequence shown here is derived from an EMBL/GenBank/DDBJ whole genome shotgun (WGS) entry which is preliminary data.</text>
</comment>
<dbReference type="PROSITE" id="PS51898">
    <property type="entry name" value="TYR_RECOMBINASE"/>
    <property type="match status" value="1"/>
</dbReference>
<dbReference type="GO" id="GO:0015074">
    <property type="term" value="P:DNA integration"/>
    <property type="evidence" value="ECO:0007669"/>
    <property type="project" value="UniProtKB-KW"/>
</dbReference>
<sequence>MAYTIRQYATKAGKRYEVRYRKPDGSSTGRRGFKRKMDADAWGAANVTTAKSVGAYIDPQAGRRLVEDFWEPWLAAKKTKAKPSYIKSLEDAWRVHVEPQWGMREMQSITRDEVQRWVTDLAGRRSASVTIRAENLLRSLMERAKADRCIHDNPCDGIELPRKQVRKHVYLSADELSRVAMQCGWREPIVLTLGLCGMRWGELVALRVEDVDLQRCRLHIWRSITRLSSEMVETDPKTHDGRSVMFPLVLRPLLARQCEGRRPSDFLFTAPGEPLDEPMGNGWNPTRSDGWFAVALRRAGVERGHMTIHDLRHTAASLMVQSGANVKTVQRQLGHKSAAMTLDVYADLFDDDLDELSERMGGLLFSRNVGKMWANVTQGVDGTVETVGG</sequence>